<comment type="caution">
    <text evidence="3">The sequence shown here is derived from an EMBL/GenBank/DDBJ whole genome shotgun (WGS) entry which is preliminary data.</text>
</comment>
<dbReference type="InterPro" id="IPR011059">
    <property type="entry name" value="Metal-dep_hydrolase_composite"/>
</dbReference>
<dbReference type="Proteomes" id="UP000649617">
    <property type="component" value="Unassembled WGS sequence"/>
</dbReference>
<name>A0A812P048_SYMPI</name>
<dbReference type="PANTHER" id="PTHR43135">
    <property type="entry name" value="ALPHA-D-RIBOSE 1-METHYLPHOSPHONATE 5-TRIPHOSPHATE DIPHOSPHATASE"/>
    <property type="match status" value="1"/>
</dbReference>
<dbReference type="InterPro" id="IPR032466">
    <property type="entry name" value="Metal_Hydrolase"/>
</dbReference>
<dbReference type="InterPro" id="IPR051781">
    <property type="entry name" value="Metallo-dep_Hydrolase"/>
</dbReference>
<feature type="chain" id="PRO_5032539649" description="Amidohydrolase 3 domain-containing protein" evidence="1">
    <location>
        <begin position="23"/>
        <end position="472"/>
    </location>
</feature>
<evidence type="ECO:0000259" key="2">
    <source>
        <dbReference type="Pfam" id="PF07969"/>
    </source>
</evidence>
<keyword evidence="1" id="KW-0732">Signal</keyword>
<dbReference type="AlphaFoldDB" id="A0A812P048"/>
<evidence type="ECO:0000313" key="3">
    <source>
        <dbReference type="EMBL" id="CAE7311670.1"/>
    </source>
</evidence>
<evidence type="ECO:0000256" key="1">
    <source>
        <dbReference type="SAM" id="SignalP"/>
    </source>
</evidence>
<dbReference type="SUPFAM" id="SSF51338">
    <property type="entry name" value="Composite domain of metallo-dependent hydrolases"/>
    <property type="match status" value="1"/>
</dbReference>
<dbReference type="GO" id="GO:0016810">
    <property type="term" value="F:hydrolase activity, acting on carbon-nitrogen (but not peptide) bonds"/>
    <property type="evidence" value="ECO:0007669"/>
    <property type="project" value="InterPro"/>
</dbReference>
<dbReference type="Gene3D" id="3.20.20.140">
    <property type="entry name" value="Metal-dependent hydrolases"/>
    <property type="match status" value="2"/>
</dbReference>
<dbReference type="PANTHER" id="PTHR43135:SF3">
    <property type="entry name" value="ALPHA-D-RIBOSE 1-METHYLPHOSPHONATE 5-TRIPHOSPHATE DIPHOSPHATASE"/>
    <property type="match status" value="1"/>
</dbReference>
<protein>
    <recommendedName>
        <fullName evidence="2">Amidohydrolase 3 domain-containing protein</fullName>
    </recommendedName>
</protein>
<dbReference type="EMBL" id="CAJNIZ010011112">
    <property type="protein sequence ID" value="CAE7311670.1"/>
    <property type="molecule type" value="Genomic_DNA"/>
</dbReference>
<reference evidence="3" key="1">
    <citation type="submission" date="2021-02" db="EMBL/GenBank/DDBJ databases">
        <authorList>
            <person name="Dougan E. K."/>
            <person name="Rhodes N."/>
            <person name="Thang M."/>
            <person name="Chan C."/>
        </authorList>
    </citation>
    <scope>NUCLEOTIDE SEQUENCE</scope>
</reference>
<dbReference type="PROSITE" id="PS51257">
    <property type="entry name" value="PROKAR_LIPOPROTEIN"/>
    <property type="match status" value="1"/>
</dbReference>
<evidence type="ECO:0000313" key="4">
    <source>
        <dbReference type="Proteomes" id="UP000649617"/>
    </source>
</evidence>
<gene>
    <name evidence="3" type="ORF">SPIL2461_LOCUS7066</name>
</gene>
<proteinExistence type="predicted"/>
<accession>A0A812P048</accession>
<dbReference type="InterPro" id="IPR013108">
    <property type="entry name" value="Amidohydro_3"/>
</dbReference>
<feature type="signal peptide" evidence="1">
    <location>
        <begin position="1"/>
        <end position="22"/>
    </location>
</feature>
<organism evidence="3 4">
    <name type="scientific">Symbiodinium pilosum</name>
    <name type="common">Dinoflagellate</name>
    <dbReference type="NCBI Taxonomy" id="2952"/>
    <lineage>
        <taxon>Eukaryota</taxon>
        <taxon>Sar</taxon>
        <taxon>Alveolata</taxon>
        <taxon>Dinophyceae</taxon>
        <taxon>Suessiales</taxon>
        <taxon>Symbiodiniaceae</taxon>
        <taxon>Symbiodinium</taxon>
    </lineage>
</organism>
<keyword evidence="4" id="KW-1185">Reference proteome</keyword>
<dbReference type="OrthoDB" id="5595695at2759"/>
<sequence>MKSSNFSSLLIVLLTGFGLSGCEQPETVAPVDEYSLAITNVTALDAVNGVQSGVTVLLQGDEIVSVAPSDQAPLNAAQVIDGSGQFLIPGLWDMHVHVTYEPQLIEQMPSLFLDYGITSVRDTGGMLPALLPEVERYRGGEIQAPRIYFSGPLLDGSKVVYDGDDRPEIGISNATPEEARANVQTLVDAGVDFIKVYELVSPEVFAALVDAARQNNLPIASHVPLALLADNAGPQVGTMEHLRNVELACAEDADIMVAQRLQTLTEPGDVSGFALRSAMHSQYRPQALASIDIDSARCQAVISSLQNTIQVPTLRLNTIFKYSPLGRDDWRQHLGKLPAPVSAEWLQTAERFFGQGSADALKMSDWSLALVGEMFRSGVPIGAGTDTPIGQAIPGYSLHTELERLVQAGLSPMQALHSATIRPAEFLNLQDSNGQIRAGMVGDLVLLAADPSLDIANTRKINAVISRGEVVR</sequence>
<dbReference type="Pfam" id="PF07969">
    <property type="entry name" value="Amidohydro_3"/>
    <property type="match status" value="1"/>
</dbReference>
<dbReference type="SUPFAM" id="SSF51556">
    <property type="entry name" value="Metallo-dependent hydrolases"/>
    <property type="match status" value="1"/>
</dbReference>
<feature type="domain" description="Amidohydrolase 3" evidence="2">
    <location>
        <begin position="369"/>
        <end position="471"/>
    </location>
</feature>